<dbReference type="InterPro" id="IPR015854">
    <property type="entry name" value="ABC_transpr_LolD-like"/>
</dbReference>
<feature type="region of interest" description="Disordered" evidence="4">
    <location>
        <begin position="1"/>
        <end position="23"/>
    </location>
</feature>
<keyword evidence="3 6" id="KW-0067">ATP-binding</keyword>
<dbReference type="PROSITE" id="PS50893">
    <property type="entry name" value="ABC_TRANSPORTER_2"/>
    <property type="match status" value="1"/>
</dbReference>
<dbReference type="Gene3D" id="3.40.50.300">
    <property type="entry name" value="P-loop containing nucleotide triphosphate hydrolases"/>
    <property type="match status" value="1"/>
</dbReference>
<feature type="domain" description="ABC transporter" evidence="5">
    <location>
        <begin position="1"/>
        <end position="242"/>
    </location>
</feature>
<comment type="caution">
    <text evidence="6">The sequence shown here is derived from an EMBL/GenBank/DDBJ whole genome shotgun (WGS) entry which is preliminary data.</text>
</comment>
<evidence type="ECO:0000256" key="1">
    <source>
        <dbReference type="ARBA" id="ARBA00022448"/>
    </source>
</evidence>
<proteinExistence type="predicted"/>
<evidence type="ECO:0000259" key="5">
    <source>
        <dbReference type="PROSITE" id="PS50893"/>
    </source>
</evidence>
<keyword evidence="7" id="KW-1185">Reference proteome</keyword>
<evidence type="ECO:0000256" key="3">
    <source>
        <dbReference type="ARBA" id="ARBA00022840"/>
    </source>
</evidence>
<dbReference type="PANTHER" id="PTHR24220:SF685">
    <property type="entry name" value="ABC TRANSPORTER RELATED"/>
    <property type="match status" value="1"/>
</dbReference>
<dbReference type="InterPro" id="IPR003439">
    <property type="entry name" value="ABC_transporter-like_ATP-bd"/>
</dbReference>
<keyword evidence="2" id="KW-0547">Nucleotide-binding</keyword>
<dbReference type="Pfam" id="PF00005">
    <property type="entry name" value="ABC_tran"/>
    <property type="match status" value="1"/>
</dbReference>
<gene>
    <name evidence="6" type="ORF">Q7514_26880</name>
</gene>
<dbReference type="EMBL" id="JAUTXY010000016">
    <property type="protein sequence ID" value="MEE2061156.1"/>
    <property type="molecule type" value="Genomic_DNA"/>
</dbReference>
<dbReference type="CDD" id="cd03255">
    <property type="entry name" value="ABC_MJ0796_LolCDE_FtsE"/>
    <property type="match status" value="1"/>
</dbReference>
<dbReference type="InterPro" id="IPR017911">
    <property type="entry name" value="MacB-like_ATP-bd"/>
</dbReference>
<reference evidence="6 7" key="1">
    <citation type="submission" date="2023-07" db="EMBL/GenBank/DDBJ databases">
        <authorList>
            <person name="Girao M."/>
            <person name="Carvalho M.F."/>
        </authorList>
    </citation>
    <scope>NUCLEOTIDE SEQUENCE [LARGE SCALE GENOMIC DNA]</scope>
    <source>
        <strain evidence="6 7">YIM65754</strain>
    </source>
</reference>
<dbReference type="GO" id="GO:0005524">
    <property type="term" value="F:ATP binding"/>
    <property type="evidence" value="ECO:0007669"/>
    <property type="project" value="UniProtKB-KW"/>
</dbReference>
<name>A0ABU7LHW2_9NOCA</name>
<accession>A0ABU7LHW2</accession>
<keyword evidence="1" id="KW-0813">Transport</keyword>
<dbReference type="SUPFAM" id="SSF52540">
    <property type="entry name" value="P-loop containing nucleoside triphosphate hydrolases"/>
    <property type="match status" value="1"/>
</dbReference>
<feature type="compositionally biased region" description="Basic and acidic residues" evidence="4">
    <location>
        <begin position="1"/>
        <end position="17"/>
    </location>
</feature>
<protein>
    <submittedName>
        <fullName evidence="6">ABC transporter ATP-binding protein</fullName>
    </submittedName>
</protein>
<evidence type="ECO:0000313" key="7">
    <source>
        <dbReference type="Proteomes" id="UP001336020"/>
    </source>
</evidence>
<dbReference type="PROSITE" id="PS00211">
    <property type="entry name" value="ABC_TRANSPORTER_1"/>
    <property type="match status" value="1"/>
</dbReference>
<organism evidence="6 7">
    <name type="scientific">Rhodococcus artemisiae</name>
    <dbReference type="NCBI Taxonomy" id="714159"/>
    <lineage>
        <taxon>Bacteria</taxon>
        <taxon>Bacillati</taxon>
        <taxon>Actinomycetota</taxon>
        <taxon>Actinomycetes</taxon>
        <taxon>Mycobacteriales</taxon>
        <taxon>Nocardiaceae</taxon>
        <taxon>Rhodococcus</taxon>
    </lineage>
</organism>
<dbReference type="PANTHER" id="PTHR24220">
    <property type="entry name" value="IMPORT ATP-BINDING PROTEIN"/>
    <property type="match status" value="1"/>
</dbReference>
<evidence type="ECO:0000256" key="2">
    <source>
        <dbReference type="ARBA" id="ARBA00022741"/>
    </source>
</evidence>
<dbReference type="InterPro" id="IPR003593">
    <property type="entry name" value="AAA+_ATPase"/>
</dbReference>
<dbReference type="InterPro" id="IPR027417">
    <property type="entry name" value="P-loop_NTPase"/>
</dbReference>
<dbReference type="SMART" id="SM00382">
    <property type="entry name" value="AAA"/>
    <property type="match status" value="1"/>
</dbReference>
<evidence type="ECO:0000313" key="6">
    <source>
        <dbReference type="EMBL" id="MEE2061156.1"/>
    </source>
</evidence>
<dbReference type="Proteomes" id="UP001336020">
    <property type="component" value="Unassembled WGS sequence"/>
</dbReference>
<evidence type="ECO:0000256" key="4">
    <source>
        <dbReference type="SAM" id="MobiDB-lite"/>
    </source>
</evidence>
<dbReference type="InterPro" id="IPR017871">
    <property type="entry name" value="ABC_transporter-like_CS"/>
</dbReference>
<sequence length="247" mass="26433">MRLEQVTKIHRPKDNRGGRPALDDVSLTVPRGAFLAVMGRSGSGKSTLLHCAAGLDAPTRGRVWIGDTEIGRLRETARTRLRRERVGFVFQAYNLIPSLSVEENITLPLRLAGAGTSAPSETPCDRTWLGAVVDRVGLGDFLSRKPGELSGGQQQRVAVARALATRPDVVFADEPTGALDPATGDQILSLLDDLVRDLGQTVVMVTHDPSAAARAHDVVVMEDGRIVQVLHSPDAPMLTAVLGGRAR</sequence>